<dbReference type="AlphaFoldDB" id="A0A4Y2SS23"/>
<reference evidence="2 3" key="1">
    <citation type="journal article" date="2019" name="Sci. Rep.">
        <title>Orb-weaving spider Araneus ventricosus genome elucidates the spidroin gene catalogue.</title>
        <authorList>
            <person name="Kono N."/>
            <person name="Nakamura H."/>
            <person name="Ohtoshi R."/>
            <person name="Moran D.A.P."/>
            <person name="Shinohara A."/>
            <person name="Yoshida Y."/>
            <person name="Fujiwara M."/>
            <person name="Mori M."/>
            <person name="Tomita M."/>
            <person name="Arakawa K."/>
        </authorList>
    </citation>
    <scope>NUCLEOTIDE SEQUENCE [LARGE SCALE GENOMIC DNA]</scope>
</reference>
<dbReference type="EMBL" id="BGPR01023748">
    <property type="protein sequence ID" value="GBN91168.1"/>
    <property type="molecule type" value="Genomic_DNA"/>
</dbReference>
<evidence type="ECO:0000256" key="1">
    <source>
        <dbReference type="SAM" id="MobiDB-lite"/>
    </source>
</evidence>
<protein>
    <submittedName>
        <fullName evidence="2">Uncharacterized protein</fullName>
    </submittedName>
</protein>
<organism evidence="2 3">
    <name type="scientific">Araneus ventricosus</name>
    <name type="common">Orbweaver spider</name>
    <name type="synonym">Epeira ventricosa</name>
    <dbReference type="NCBI Taxonomy" id="182803"/>
    <lineage>
        <taxon>Eukaryota</taxon>
        <taxon>Metazoa</taxon>
        <taxon>Ecdysozoa</taxon>
        <taxon>Arthropoda</taxon>
        <taxon>Chelicerata</taxon>
        <taxon>Arachnida</taxon>
        <taxon>Araneae</taxon>
        <taxon>Araneomorphae</taxon>
        <taxon>Entelegynae</taxon>
        <taxon>Araneoidea</taxon>
        <taxon>Araneidae</taxon>
        <taxon>Araneus</taxon>
    </lineage>
</organism>
<accession>A0A4Y2SS23</accession>
<comment type="caution">
    <text evidence="2">The sequence shown here is derived from an EMBL/GenBank/DDBJ whole genome shotgun (WGS) entry which is preliminary data.</text>
</comment>
<sequence length="59" mass="6680">MRGRNGQAVRSRLWSRRSPGSKPDSTEDMPCLWARCTLNLSWVKFPLAEVVRKFGEAGS</sequence>
<gene>
    <name evidence="2" type="ORF">AVEN_3515_1</name>
</gene>
<evidence type="ECO:0000313" key="3">
    <source>
        <dbReference type="Proteomes" id="UP000499080"/>
    </source>
</evidence>
<name>A0A4Y2SS23_ARAVE</name>
<feature type="region of interest" description="Disordered" evidence="1">
    <location>
        <begin position="1"/>
        <end position="28"/>
    </location>
</feature>
<keyword evidence="3" id="KW-1185">Reference proteome</keyword>
<dbReference type="Proteomes" id="UP000499080">
    <property type="component" value="Unassembled WGS sequence"/>
</dbReference>
<proteinExistence type="predicted"/>
<feature type="non-terminal residue" evidence="2">
    <location>
        <position position="59"/>
    </location>
</feature>
<evidence type="ECO:0000313" key="2">
    <source>
        <dbReference type="EMBL" id="GBN91168.1"/>
    </source>
</evidence>